<keyword evidence="6" id="KW-0805">Transcription regulation</keyword>
<evidence type="ECO:0000256" key="6">
    <source>
        <dbReference type="ARBA" id="ARBA00023015"/>
    </source>
</evidence>
<dbReference type="OrthoDB" id="2162994at2759"/>
<sequence length="78" mass="9045">MPSLNNYKDLDYFFIGTKSSTTTLWRRNNSGEPVCNACGLYFKLHSSIPSQCSWRTFICFTKGWGGLCWRITNHFLLL</sequence>
<evidence type="ECO:0000256" key="10">
    <source>
        <dbReference type="PROSITE-ProRule" id="PRU00094"/>
    </source>
</evidence>
<dbReference type="InterPro" id="IPR000679">
    <property type="entry name" value="Znf_GATA"/>
</dbReference>
<reference evidence="14" key="1">
    <citation type="submission" date="2016-06" db="UniProtKB">
        <authorList>
            <consortium name="WormBaseParasite"/>
        </authorList>
    </citation>
    <scope>IDENTIFICATION</scope>
</reference>
<keyword evidence="4 10" id="KW-0863">Zinc-finger</keyword>
<dbReference type="GO" id="GO:0000122">
    <property type="term" value="P:negative regulation of transcription by RNA polymerase II"/>
    <property type="evidence" value="ECO:0007669"/>
    <property type="project" value="TreeGrafter"/>
</dbReference>
<dbReference type="PANTHER" id="PTHR10071:SF190">
    <property type="entry name" value="ERYTHROID TRANSCRIPTION FACTOR"/>
    <property type="match status" value="1"/>
</dbReference>
<gene>
    <name evidence="12" type="ORF">SSLN_LOCUS13900</name>
</gene>
<dbReference type="EMBL" id="UYSU01038461">
    <property type="protein sequence ID" value="VDM00286.1"/>
    <property type="molecule type" value="Genomic_DNA"/>
</dbReference>
<evidence type="ECO:0000259" key="11">
    <source>
        <dbReference type="PROSITE" id="PS50114"/>
    </source>
</evidence>
<keyword evidence="8" id="KW-0804">Transcription</keyword>
<dbReference type="AlphaFoldDB" id="A0A183TBQ2"/>
<dbReference type="GO" id="GO:0005634">
    <property type="term" value="C:nucleus"/>
    <property type="evidence" value="ECO:0007669"/>
    <property type="project" value="UniProtKB-SubCell"/>
</dbReference>
<dbReference type="Proteomes" id="UP000275846">
    <property type="component" value="Unassembled WGS sequence"/>
</dbReference>
<proteinExistence type="predicted"/>
<dbReference type="GO" id="GO:0045165">
    <property type="term" value="P:cell fate commitment"/>
    <property type="evidence" value="ECO:0007669"/>
    <property type="project" value="TreeGrafter"/>
</dbReference>
<dbReference type="SMART" id="SM00401">
    <property type="entry name" value="ZnF_GATA"/>
    <property type="match status" value="1"/>
</dbReference>
<evidence type="ECO:0000313" key="13">
    <source>
        <dbReference type="Proteomes" id="UP000275846"/>
    </source>
</evidence>
<dbReference type="GO" id="GO:0008270">
    <property type="term" value="F:zinc ion binding"/>
    <property type="evidence" value="ECO:0007669"/>
    <property type="project" value="UniProtKB-KW"/>
</dbReference>
<keyword evidence="13" id="KW-1185">Reference proteome</keyword>
<evidence type="ECO:0000313" key="14">
    <source>
        <dbReference type="WBParaSite" id="SSLN_0001443201-mRNA-1"/>
    </source>
</evidence>
<feature type="domain" description="GATA-type" evidence="11">
    <location>
        <begin position="19"/>
        <end position="46"/>
    </location>
</feature>
<keyword evidence="3" id="KW-0677">Repeat</keyword>
<dbReference type="PRINTS" id="PR00619">
    <property type="entry name" value="GATAZNFINGER"/>
</dbReference>
<keyword evidence="2" id="KW-0479">Metal-binding</keyword>
<organism evidence="14">
    <name type="scientific">Schistocephalus solidus</name>
    <name type="common">Tapeworm</name>
    <dbReference type="NCBI Taxonomy" id="70667"/>
    <lineage>
        <taxon>Eukaryota</taxon>
        <taxon>Metazoa</taxon>
        <taxon>Spiralia</taxon>
        <taxon>Lophotrochozoa</taxon>
        <taxon>Platyhelminthes</taxon>
        <taxon>Cestoda</taxon>
        <taxon>Eucestoda</taxon>
        <taxon>Diphyllobothriidea</taxon>
        <taxon>Diphyllobothriidae</taxon>
        <taxon>Schistocephalus</taxon>
    </lineage>
</organism>
<evidence type="ECO:0000256" key="4">
    <source>
        <dbReference type="ARBA" id="ARBA00022771"/>
    </source>
</evidence>
<evidence type="ECO:0000256" key="7">
    <source>
        <dbReference type="ARBA" id="ARBA00023125"/>
    </source>
</evidence>
<evidence type="ECO:0000256" key="8">
    <source>
        <dbReference type="ARBA" id="ARBA00023163"/>
    </source>
</evidence>
<dbReference type="PROSITE" id="PS50114">
    <property type="entry name" value="GATA_ZN_FINGER_2"/>
    <property type="match status" value="1"/>
</dbReference>
<dbReference type="Gene3D" id="3.30.50.10">
    <property type="entry name" value="Erythroid Transcription Factor GATA-1, subunit A"/>
    <property type="match status" value="1"/>
</dbReference>
<evidence type="ECO:0000256" key="3">
    <source>
        <dbReference type="ARBA" id="ARBA00022737"/>
    </source>
</evidence>
<evidence type="ECO:0000313" key="12">
    <source>
        <dbReference type="EMBL" id="VDM00286.1"/>
    </source>
</evidence>
<evidence type="ECO:0000256" key="2">
    <source>
        <dbReference type="ARBA" id="ARBA00022723"/>
    </source>
</evidence>
<reference evidence="12 13" key="2">
    <citation type="submission" date="2018-11" db="EMBL/GenBank/DDBJ databases">
        <authorList>
            <consortium name="Pathogen Informatics"/>
        </authorList>
    </citation>
    <scope>NUCLEOTIDE SEQUENCE [LARGE SCALE GENOMIC DNA]</scope>
    <source>
        <strain evidence="12 13">NST_G2</strain>
    </source>
</reference>
<dbReference type="GO" id="GO:0000978">
    <property type="term" value="F:RNA polymerase II cis-regulatory region sequence-specific DNA binding"/>
    <property type="evidence" value="ECO:0007669"/>
    <property type="project" value="TreeGrafter"/>
</dbReference>
<dbReference type="Pfam" id="PF00320">
    <property type="entry name" value="GATA"/>
    <property type="match status" value="1"/>
</dbReference>
<name>A0A183TBQ2_SCHSO</name>
<dbReference type="PANTHER" id="PTHR10071">
    <property type="entry name" value="TRANSCRIPTION FACTOR GATA FAMILY MEMBER"/>
    <property type="match status" value="1"/>
</dbReference>
<keyword evidence="7" id="KW-0238">DNA-binding</keyword>
<dbReference type="InterPro" id="IPR039355">
    <property type="entry name" value="Transcription_factor_GATA"/>
</dbReference>
<dbReference type="InterPro" id="IPR013088">
    <property type="entry name" value="Znf_NHR/GATA"/>
</dbReference>
<dbReference type="STRING" id="70667.A0A183TBQ2"/>
<evidence type="ECO:0000256" key="5">
    <source>
        <dbReference type="ARBA" id="ARBA00022833"/>
    </source>
</evidence>
<keyword evidence="5" id="KW-0862">Zinc</keyword>
<dbReference type="CDD" id="cd00202">
    <property type="entry name" value="ZnF_GATA"/>
    <property type="match status" value="1"/>
</dbReference>
<evidence type="ECO:0000256" key="9">
    <source>
        <dbReference type="ARBA" id="ARBA00023242"/>
    </source>
</evidence>
<dbReference type="WBParaSite" id="SSLN_0001443201-mRNA-1">
    <property type="protein sequence ID" value="SSLN_0001443201-mRNA-1"/>
    <property type="gene ID" value="SSLN_0001443201"/>
</dbReference>
<accession>A0A183TBQ2</accession>
<comment type="subcellular location">
    <subcellularLocation>
        <location evidence="1">Nucleus</location>
    </subcellularLocation>
</comment>
<protein>
    <submittedName>
        <fullName evidence="14">GATA-type domain-containing protein</fullName>
    </submittedName>
</protein>
<keyword evidence="9" id="KW-0539">Nucleus</keyword>
<evidence type="ECO:0000256" key="1">
    <source>
        <dbReference type="ARBA" id="ARBA00004123"/>
    </source>
</evidence>
<dbReference type="SUPFAM" id="SSF57716">
    <property type="entry name" value="Glucocorticoid receptor-like (DNA-binding domain)"/>
    <property type="match status" value="1"/>
</dbReference>
<dbReference type="GO" id="GO:0045944">
    <property type="term" value="P:positive regulation of transcription by RNA polymerase II"/>
    <property type="evidence" value="ECO:0007669"/>
    <property type="project" value="TreeGrafter"/>
</dbReference>
<dbReference type="GO" id="GO:0000981">
    <property type="term" value="F:DNA-binding transcription factor activity, RNA polymerase II-specific"/>
    <property type="evidence" value="ECO:0007669"/>
    <property type="project" value="TreeGrafter"/>
</dbReference>